<organism evidence="1 2">
    <name type="scientific">Halapricum desulfuricans</name>
    <dbReference type="NCBI Taxonomy" id="2841257"/>
    <lineage>
        <taxon>Archaea</taxon>
        <taxon>Methanobacteriati</taxon>
        <taxon>Methanobacteriota</taxon>
        <taxon>Stenosarchaea group</taxon>
        <taxon>Halobacteria</taxon>
        <taxon>Halobacteriales</taxon>
        <taxon>Haloarculaceae</taxon>
        <taxon>Halapricum</taxon>
    </lineage>
</organism>
<dbReference type="GeneID" id="68859829"/>
<evidence type="ECO:0000313" key="1">
    <source>
        <dbReference type="EMBL" id="QSG10738.1"/>
    </source>
</evidence>
<dbReference type="EMBL" id="CP064789">
    <property type="protein sequence ID" value="QSG10738.1"/>
    <property type="molecule type" value="Genomic_DNA"/>
</dbReference>
<proteinExistence type="predicted"/>
<reference evidence="1" key="1">
    <citation type="submission" date="2020-11" db="EMBL/GenBank/DDBJ databases">
        <title>Carbohydrate-dependent, anaerobic sulfur respiration: A novel catabolism in halophilic archaea.</title>
        <authorList>
            <person name="Sorokin D.Y."/>
            <person name="Messina E."/>
            <person name="Smedile F."/>
            <person name="La Cono V."/>
            <person name="Hallsworth J.E."/>
            <person name="Yakimov M.M."/>
        </authorList>
    </citation>
    <scope>NUCLEOTIDE SEQUENCE</scope>
    <source>
        <strain evidence="1">HSR-Bgl</strain>
    </source>
</reference>
<dbReference type="Proteomes" id="UP000663305">
    <property type="component" value="Chromosome"/>
</dbReference>
<protein>
    <submittedName>
        <fullName evidence="1">HNH family endonuclease</fullName>
    </submittedName>
</protein>
<dbReference type="GO" id="GO:0004519">
    <property type="term" value="F:endonuclease activity"/>
    <property type="evidence" value="ECO:0007669"/>
    <property type="project" value="UniProtKB-KW"/>
</dbReference>
<keyword evidence="1" id="KW-0378">Hydrolase</keyword>
<dbReference type="InterPro" id="IPR041025">
    <property type="entry name" value="HNH_repeat"/>
</dbReference>
<evidence type="ECO:0000313" key="2">
    <source>
        <dbReference type="Proteomes" id="UP000663305"/>
    </source>
</evidence>
<keyword evidence="1" id="KW-0540">Nuclease</keyword>
<dbReference type="AlphaFoldDB" id="A0A897NDY0"/>
<sequence>MTPTREQLLADLQELATDLGRSPFPDEIDEDGSFTLIEYRAEFGSWAHALAVADLEQPTGKRIPQDALIAEIKRLAAELEKVPSEQDMYEKGRHGLSTYKNHFGSWNEALAAADLESRPDRTEKPRDVLLNEIKRIADDLGHTPTKREMSTYGEFSPLTYRHRFGSWNEALEAAGFESRRQMEKIPEVELVNELQRVGEENDCIPTSTDMDQDGEFSAGVYFNRFGSWDAALEAAGFSPEKRS</sequence>
<dbReference type="RefSeq" id="WP_229125330.1">
    <property type="nucleotide sequence ID" value="NZ_CP064789.1"/>
</dbReference>
<keyword evidence="1" id="KW-0255">Endonuclease</keyword>
<name>A0A897NDY0_9EURY</name>
<accession>A0A897NDY0</accession>
<dbReference type="Pfam" id="PF18780">
    <property type="entry name" value="HNH_repeat"/>
    <property type="match status" value="4"/>
</dbReference>
<gene>
    <name evidence="1" type="ORF">HSBGL_0301</name>
</gene>